<accession>A0A3P6GBT5</accession>
<sequence length="45" mass="5473">MSRRIIRLSKLSSRNNDVFIQKCVRFFSTGPYFDTRLQHWRCPLV</sequence>
<protein>
    <submittedName>
        <fullName evidence="1">Uncharacterized protein</fullName>
    </submittedName>
</protein>
<organism evidence="1">
    <name type="scientific">Brassica oleracea</name>
    <name type="common">Wild cabbage</name>
    <dbReference type="NCBI Taxonomy" id="3712"/>
    <lineage>
        <taxon>Eukaryota</taxon>
        <taxon>Viridiplantae</taxon>
        <taxon>Streptophyta</taxon>
        <taxon>Embryophyta</taxon>
        <taxon>Tracheophyta</taxon>
        <taxon>Spermatophyta</taxon>
        <taxon>Magnoliopsida</taxon>
        <taxon>eudicotyledons</taxon>
        <taxon>Gunneridae</taxon>
        <taxon>Pentapetalae</taxon>
        <taxon>rosids</taxon>
        <taxon>malvids</taxon>
        <taxon>Brassicales</taxon>
        <taxon>Brassicaceae</taxon>
        <taxon>Brassiceae</taxon>
        <taxon>Brassica</taxon>
    </lineage>
</organism>
<name>A0A3P6GBT5_BRAOL</name>
<gene>
    <name evidence="1" type="ORF">BOLC8T46991H</name>
</gene>
<dbReference type="AlphaFoldDB" id="A0A3P6GBT5"/>
<dbReference type="EMBL" id="LR031879">
    <property type="protein sequence ID" value="VDD53762.1"/>
    <property type="molecule type" value="Genomic_DNA"/>
</dbReference>
<evidence type="ECO:0000313" key="1">
    <source>
        <dbReference type="EMBL" id="VDD53762.1"/>
    </source>
</evidence>
<reference evidence="1" key="1">
    <citation type="submission" date="2018-11" db="EMBL/GenBank/DDBJ databases">
        <authorList>
            <consortium name="Genoscope - CEA"/>
            <person name="William W."/>
        </authorList>
    </citation>
    <scope>NUCLEOTIDE SEQUENCE</scope>
</reference>
<proteinExistence type="predicted"/>